<sequence length="389" mass="43036">MTTRRIGFLAVLLLVMNSGLSTAASYRTPNFVVEAATPQLAAEFGQLAEKYRREKAIEWLGREMPQWPTPCPLKVQVTMGGAGGATSFNFEGSRIYQSMQIEGALDRLKVSVLPHEITHTVFAHHFRQPVPRWADEGGAVYSEDDLERNRHDSMCRQQLNAGRAFQLRVLFGLKEYPQDVPVLYAEGFSVTAFLIEQGDRQRFLNFVGAGMQQGWDAAVATYYAPYRSVADLERAWLDYLKGTKSGQFVRNMQQRRGEAVSAVASNTPATTEYTNRVIVRDFTPPAQPQLDPAFRARGASPSNADLVGWNNNGPVQLGRPQFNNDAMVPSDADVAPRRTPAYTVSNPSPNRPISQPSSSAFDPRPGMAVGNSNASLPPPVLLFPPERNY</sequence>
<evidence type="ECO:0000313" key="4">
    <source>
        <dbReference type="Proteomes" id="UP000464378"/>
    </source>
</evidence>
<feature type="chain" id="PRO_5036383944" description="Peptidase MA-like domain-containing protein" evidence="2">
    <location>
        <begin position="24"/>
        <end position="389"/>
    </location>
</feature>
<feature type="region of interest" description="Disordered" evidence="1">
    <location>
        <begin position="330"/>
        <end position="389"/>
    </location>
</feature>
<protein>
    <recommendedName>
        <fullName evidence="5">Peptidase MA-like domain-containing protein</fullName>
    </recommendedName>
</protein>
<reference evidence="3" key="1">
    <citation type="submission" date="2019-04" db="EMBL/GenBank/DDBJ databases">
        <authorList>
            <consortium name="Science for Life Laboratories"/>
        </authorList>
    </citation>
    <scope>NUCLEOTIDE SEQUENCE</scope>
    <source>
        <strain evidence="3">MBLW1</strain>
    </source>
</reference>
<dbReference type="Proteomes" id="UP000464378">
    <property type="component" value="Chromosome"/>
</dbReference>
<evidence type="ECO:0008006" key="5">
    <source>
        <dbReference type="Google" id="ProtNLM"/>
    </source>
</evidence>
<name>A0A6C2YUJ3_9BACT</name>
<feature type="signal peptide" evidence="2">
    <location>
        <begin position="1"/>
        <end position="23"/>
    </location>
</feature>
<dbReference type="RefSeq" id="WP_162659753.1">
    <property type="nucleotide sequence ID" value="NZ_LR593887.1"/>
</dbReference>
<dbReference type="EMBL" id="LR593887">
    <property type="protein sequence ID" value="VTS06777.1"/>
    <property type="molecule type" value="Genomic_DNA"/>
</dbReference>
<feature type="compositionally biased region" description="Polar residues" evidence="1">
    <location>
        <begin position="342"/>
        <end position="360"/>
    </location>
</feature>
<keyword evidence="2" id="KW-0732">Signal</keyword>
<dbReference type="EMBL" id="LR586016">
    <property type="protein sequence ID" value="VIP04709.1"/>
    <property type="molecule type" value="Genomic_DNA"/>
</dbReference>
<organism evidence="3">
    <name type="scientific">Tuwongella immobilis</name>
    <dbReference type="NCBI Taxonomy" id="692036"/>
    <lineage>
        <taxon>Bacteria</taxon>
        <taxon>Pseudomonadati</taxon>
        <taxon>Planctomycetota</taxon>
        <taxon>Planctomycetia</taxon>
        <taxon>Gemmatales</taxon>
        <taxon>Gemmataceae</taxon>
        <taxon>Tuwongella</taxon>
    </lineage>
</organism>
<proteinExistence type="predicted"/>
<gene>
    <name evidence="3" type="ORF">GMBLW1_44840</name>
</gene>
<accession>A0A6C2YUJ3</accession>
<keyword evidence="4" id="KW-1185">Reference proteome</keyword>
<evidence type="ECO:0000256" key="1">
    <source>
        <dbReference type="SAM" id="MobiDB-lite"/>
    </source>
</evidence>
<dbReference type="KEGG" id="tim:GMBLW1_44840"/>
<dbReference type="AlphaFoldDB" id="A0A6C2YUJ3"/>
<evidence type="ECO:0000256" key="2">
    <source>
        <dbReference type="SAM" id="SignalP"/>
    </source>
</evidence>
<evidence type="ECO:0000313" key="3">
    <source>
        <dbReference type="EMBL" id="VIP04709.1"/>
    </source>
</evidence>
<dbReference type="InParanoid" id="A0A6C2YUJ3"/>